<evidence type="ECO:0000256" key="4">
    <source>
        <dbReference type="ARBA" id="ARBA00022692"/>
    </source>
</evidence>
<proteinExistence type="predicted"/>
<keyword evidence="7" id="KW-0406">Ion transport</keyword>
<sequence>MEHVWGTAAIWMALALVASLFSIRLGISVALVEIAVGVFGGNVLHLEVSEWINALAGIGAVVLTFLAGAEIDPESLRRHLKPSLAIGIAGFVFPFLGAAAFARFVAGWAPDSAWIAGIALSTTSVAVVYAVMVETGLNQTELGKLILAACFINDLGTVLALGLIFAGFDRWLLAFIAVTALVLWPLPRLTRWVIQTWGGRVSEPEVKFLLLALFALGWLATRAGSEAVLPAYLIGLVVAGVFHESRALTLRLRTIAFGALTPFYFIKAGLFVSIPAIISGAALIGAFLLVKMVAKLVGVWPLTRAFAMERRSGTYTTLLMSTGLTFGTISALFGLTNGLIDQSQYTVLVTAVIGSAVVPTLIAQTWFLPETAPAGAREPGQASVSTLPAMESSSLSEGED</sequence>
<evidence type="ECO:0000256" key="5">
    <source>
        <dbReference type="ARBA" id="ARBA00022989"/>
    </source>
</evidence>
<evidence type="ECO:0000256" key="3">
    <source>
        <dbReference type="ARBA" id="ARBA00022449"/>
    </source>
</evidence>
<feature type="compositionally biased region" description="Polar residues" evidence="10">
    <location>
        <begin position="382"/>
        <end position="400"/>
    </location>
</feature>
<keyword evidence="6" id="KW-0915">Sodium</keyword>
<evidence type="ECO:0000256" key="7">
    <source>
        <dbReference type="ARBA" id="ARBA00023065"/>
    </source>
</evidence>
<dbReference type="EMBL" id="DSIY01000150">
    <property type="protein sequence ID" value="HEG90996.1"/>
    <property type="molecule type" value="Genomic_DNA"/>
</dbReference>
<feature type="transmembrane region" description="Helical" evidence="11">
    <location>
        <begin position="315"/>
        <end position="335"/>
    </location>
</feature>
<feature type="region of interest" description="Disordered" evidence="10">
    <location>
        <begin position="374"/>
        <end position="400"/>
    </location>
</feature>
<evidence type="ECO:0000259" key="12">
    <source>
        <dbReference type="Pfam" id="PF00999"/>
    </source>
</evidence>
<keyword evidence="9" id="KW-0739">Sodium transport</keyword>
<feature type="transmembrane region" description="Helical" evidence="11">
    <location>
        <begin position="227"/>
        <end position="243"/>
    </location>
</feature>
<feature type="transmembrane region" description="Helical" evidence="11">
    <location>
        <begin position="284"/>
        <end position="303"/>
    </location>
</feature>
<dbReference type="PANTHER" id="PTHR43562:SF3">
    <property type="entry name" value="SODIUM ION_PROTON EXCHANGER (EUROFUNG)"/>
    <property type="match status" value="1"/>
</dbReference>
<dbReference type="InterPro" id="IPR006153">
    <property type="entry name" value="Cation/H_exchanger_TM"/>
</dbReference>
<dbReference type="Pfam" id="PF00999">
    <property type="entry name" value="Na_H_Exchanger"/>
    <property type="match status" value="1"/>
</dbReference>
<feature type="transmembrane region" description="Helical" evidence="11">
    <location>
        <begin position="51"/>
        <end position="71"/>
    </location>
</feature>
<protein>
    <submittedName>
        <fullName evidence="13">Cation:proton antiporter</fullName>
    </submittedName>
</protein>
<feature type="transmembrane region" description="Helical" evidence="11">
    <location>
        <begin position="112"/>
        <end position="133"/>
    </location>
</feature>
<evidence type="ECO:0000313" key="13">
    <source>
        <dbReference type="EMBL" id="HEG90996.1"/>
    </source>
</evidence>
<feature type="domain" description="Cation/H+ exchanger transmembrane" evidence="12">
    <location>
        <begin position="13"/>
        <end position="362"/>
    </location>
</feature>
<dbReference type="Gene3D" id="1.20.1530.20">
    <property type="match status" value="1"/>
</dbReference>
<feature type="transmembrane region" description="Helical" evidence="11">
    <location>
        <begin position="255"/>
        <end position="278"/>
    </location>
</feature>
<evidence type="ECO:0000256" key="1">
    <source>
        <dbReference type="ARBA" id="ARBA00004141"/>
    </source>
</evidence>
<feature type="transmembrane region" description="Helical" evidence="11">
    <location>
        <begin position="347"/>
        <end position="368"/>
    </location>
</feature>
<feature type="transmembrane region" description="Helical" evidence="11">
    <location>
        <begin position="12"/>
        <end position="39"/>
    </location>
</feature>
<keyword evidence="8 11" id="KW-0472">Membrane</keyword>
<evidence type="ECO:0000256" key="2">
    <source>
        <dbReference type="ARBA" id="ARBA00022448"/>
    </source>
</evidence>
<name>A0A831TFM4_9BACT</name>
<evidence type="ECO:0000256" key="11">
    <source>
        <dbReference type="SAM" id="Phobius"/>
    </source>
</evidence>
<dbReference type="InterPro" id="IPR038770">
    <property type="entry name" value="Na+/solute_symporter_sf"/>
</dbReference>
<feature type="transmembrane region" description="Helical" evidence="11">
    <location>
        <begin position="83"/>
        <end position="106"/>
    </location>
</feature>
<dbReference type="AlphaFoldDB" id="A0A831TFM4"/>
<feature type="transmembrane region" description="Helical" evidence="11">
    <location>
        <begin position="145"/>
        <end position="165"/>
    </location>
</feature>
<keyword evidence="4 11" id="KW-0812">Transmembrane</keyword>
<dbReference type="PANTHER" id="PTHR43562">
    <property type="entry name" value="NAPA-TYPE SODIUM/HYDROGEN ANTIPORTER"/>
    <property type="match status" value="1"/>
</dbReference>
<reference evidence="13" key="1">
    <citation type="journal article" date="2020" name="mSystems">
        <title>Genome- and Community-Level Interaction Insights into Carbon Utilization and Element Cycling Functions of Hydrothermarchaeota in Hydrothermal Sediment.</title>
        <authorList>
            <person name="Zhou Z."/>
            <person name="Liu Y."/>
            <person name="Xu W."/>
            <person name="Pan J."/>
            <person name="Luo Z.H."/>
            <person name="Li M."/>
        </authorList>
    </citation>
    <scope>NUCLEOTIDE SEQUENCE [LARGE SCALE GENOMIC DNA]</scope>
    <source>
        <strain evidence="13">SpSt-210</strain>
    </source>
</reference>
<evidence type="ECO:0000256" key="9">
    <source>
        <dbReference type="ARBA" id="ARBA00023201"/>
    </source>
</evidence>
<evidence type="ECO:0000256" key="6">
    <source>
        <dbReference type="ARBA" id="ARBA00023053"/>
    </source>
</evidence>
<evidence type="ECO:0000256" key="8">
    <source>
        <dbReference type="ARBA" id="ARBA00023136"/>
    </source>
</evidence>
<gene>
    <name evidence="13" type="ORF">ENP34_06105</name>
</gene>
<accession>A0A831TFM4</accession>
<dbReference type="GO" id="GO:0016020">
    <property type="term" value="C:membrane"/>
    <property type="evidence" value="ECO:0007669"/>
    <property type="project" value="UniProtKB-SubCell"/>
</dbReference>
<keyword evidence="2" id="KW-0813">Transport</keyword>
<comment type="caution">
    <text evidence="13">The sequence shown here is derived from an EMBL/GenBank/DDBJ whole genome shotgun (WGS) entry which is preliminary data.</text>
</comment>
<dbReference type="GO" id="GO:1902600">
    <property type="term" value="P:proton transmembrane transport"/>
    <property type="evidence" value="ECO:0007669"/>
    <property type="project" value="InterPro"/>
</dbReference>
<comment type="subcellular location">
    <subcellularLocation>
        <location evidence="1">Membrane</location>
        <topology evidence="1">Multi-pass membrane protein</topology>
    </subcellularLocation>
</comment>
<evidence type="ECO:0000256" key="10">
    <source>
        <dbReference type="SAM" id="MobiDB-lite"/>
    </source>
</evidence>
<keyword evidence="3" id="KW-0050">Antiport</keyword>
<feature type="transmembrane region" description="Helical" evidence="11">
    <location>
        <begin position="171"/>
        <end position="194"/>
    </location>
</feature>
<keyword evidence="5 11" id="KW-1133">Transmembrane helix</keyword>
<organism evidence="13">
    <name type="scientific">Thermorudis peleae</name>
    <dbReference type="NCBI Taxonomy" id="1382356"/>
    <lineage>
        <taxon>Bacteria</taxon>
        <taxon>Pseudomonadati</taxon>
        <taxon>Thermomicrobiota</taxon>
        <taxon>Thermomicrobia</taxon>
        <taxon>Thermomicrobia incertae sedis</taxon>
        <taxon>Thermorudis</taxon>
    </lineage>
</organism>
<dbReference type="GO" id="GO:0006814">
    <property type="term" value="P:sodium ion transport"/>
    <property type="evidence" value="ECO:0007669"/>
    <property type="project" value="UniProtKB-KW"/>
</dbReference>
<dbReference type="GO" id="GO:0015297">
    <property type="term" value="F:antiporter activity"/>
    <property type="evidence" value="ECO:0007669"/>
    <property type="project" value="UniProtKB-KW"/>
</dbReference>